<proteinExistence type="predicted"/>
<organism evidence="2 3">
    <name type="scientific">Halioglobus japonicus</name>
    <dbReference type="NCBI Taxonomy" id="930805"/>
    <lineage>
        <taxon>Bacteria</taxon>
        <taxon>Pseudomonadati</taxon>
        <taxon>Pseudomonadota</taxon>
        <taxon>Gammaproteobacteria</taxon>
        <taxon>Cellvibrionales</taxon>
        <taxon>Halieaceae</taxon>
        <taxon>Halioglobus</taxon>
    </lineage>
</organism>
<keyword evidence="1" id="KW-0472">Membrane</keyword>
<dbReference type="EMBL" id="PKUR01000001">
    <property type="protein sequence ID" value="PLW87270.1"/>
    <property type="molecule type" value="Genomic_DNA"/>
</dbReference>
<evidence type="ECO:0000256" key="1">
    <source>
        <dbReference type="SAM" id="Phobius"/>
    </source>
</evidence>
<feature type="transmembrane region" description="Helical" evidence="1">
    <location>
        <begin position="57"/>
        <end position="90"/>
    </location>
</feature>
<feature type="transmembrane region" description="Helical" evidence="1">
    <location>
        <begin position="200"/>
        <end position="220"/>
    </location>
</feature>
<dbReference type="AlphaFoldDB" id="A0AAP8SP31"/>
<evidence type="ECO:0000313" key="3">
    <source>
        <dbReference type="Proteomes" id="UP000235162"/>
    </source>
</evidence>
<keyword evidence="1" id="KW-1133">Transmembrane helix</keyword>
<name>A0AAP8SP31_9GAMM</name>
<protein>
    <submittedName>
        <fullName evidence="2">Uncharacterized protein</fullName>
    </submittedName>
</protein>
<gene>
    <name evidence="2" type="ORF">C0029_01350</name>
</gene>
<feature type="transmembrane region" description="Helical" evidence="1">
    <location>
        <begin position="145"/>
        <end position="164"/>
    </location>
</feature>
<sequence length="227" mass="25203">MEEVGSLNPALNVLHGMLLITLIVATVNYLLSCLYNDRKDRSILFWKSMPVSEWEEVLVRLSVALFVAPAMYIAVSLILQMVFILLAMVLVSQMNKDPFEAVLGNIEFGHLLVQQIGGWLLTALWVVPVYAYLMLASAFAKRSPFLTAVVPVIGMVIVEGLWLGTDYAVTAVKNHLPYFIGGESSVGFHLHAGFWANIDYLSLFLGLAFAAAAVVASVYLRRYRFEI</sequence>
<reference evidence="2 3" key="1">
    <citation type="submission" date="2018-01" db="EMBL/GenBank/DDBJ databases">
        <title>The draft genome sequence of Halioglobus japonicus S1-36.</title>
        <authorList>
            <person name="Du Z.-J."/>
            <person name="Shi M.-J."/>
        </authorList>
    </citation>
    <scope>NUCLEOTIDE SEQUENCE [LARGE SCALE GENOMIC DNA]</scope>
    <source>
        <strain evidence="2 3">S1-36</strain>
    </source>
</reference>
<keyword evidence="1" id="KW-0812">Transmembrane</keyword>
<dbReference type="Proteomes" id="UP000235162">
    <property type="component" value="Unassembled WGS sequence"/>
</dbReference>
<comment type="caution">
    <text evidence="2">The sequence shown here is derived from an EMBL/GenBank/DDBJ whole genome shotgun (WGS) entry which is preliminary data.</text>
</comment>
<keyword evidence="3" id="KW-1185">Reference proteome</keyword>
<dbReference type="KEGG" id="hja:BST95_16860"/>
<feature type="transmembrane region" description="Helical" evidence="1">
    <location>
        <begin position="12"/>
        <end position="36"/>
    </location>
</feature>
<feature type="transmembrane region" description="Helical" evidence="1">
    <location>
        <begin position="110"/>
        <end position="133"/>
    </location>
</feature>
<evidence type="ECO:0000313" key="2">
    <source>
        <dbReference type="EMBL" id="PLW87270.1"/>
    </source>
</evidence>
<accession>A0AAP8SP31</accession>